<gene>
    <name evidence="2" type="ORF">A5892_13190</name>
</gene>
<accession>A0A172YGB8</accession>
<keyword evidence="3" id="KW-1185">Reference proteome</keyword>
<dbReference type="PANTHER" id="PTHR40265">
    <property type="entry name" value="BLL2707 PROTEIN"/>
    <property type="match status" value="1"/>
</dbReference>
<reference evidence="2 3" key="1">
    <citation type="submission" date="2016-04" db="EMBL/GenBank/DDBJ databases">
        <title>Complete Genome Sequence of Halotalea alkalilenta IHB B 13600.</title>
        <authorList>
            <person name="Swarnkar M.K."/>
            <person name="Sharma A."/>
            <person name="Kaushal K."/>
            <person name="Soni R."/>
            <person name="Rana S."/>
            <person name="Singh A.K."/>
            <person name="Gulati A."/>
        </authorList>
    </citation>
    <scope>NUCLEOTIDE SEQUENCE [LARGE SCALE GENOMIC DNA]</scope>
    <source>
        <strain evidence="2 3">IHB B 13600</strain>
    </source>
</reference>
<dbReference type="InterPro" id="IPR029068">
    <property type="entry name" value="Glyas_Bleomycin-R_OHBP_Dase"/>
</dbReference>
<dbReference type="Pfam" id="PF13468">
    <property type="entry name" value="Glyoxalase_3"/>
    <property type="match status" value="1"/>
</dbReference>
<feature type="domain" description="Glyoxalase-like" evidence="1">
    <location>
        <begin position="5"/>
        <end position="180"/>
    </location>
</feature>
<dbReference type="PANTHER" id="PTHR40265:SF1">
    <property type="entry name" value="GLYOXALASE-LIKE DOMAIN-CONTAINING PROTEIN"/>
    <property type="match status" value="1"/>
</dbReference>
<name>A0A172YGB8_9GAMM</name>
<dbReference type="Proteomes" id="UP000077875">
    <property type="component" value="Chromosome"/>
</dbReference>
<protein>
    <recommendedName>
        <fullName evidence="1">Glyoxalase-like domain-containing protein</fullName>
    </recommendedName>
</protein>
<evidence type="ECO:0000259" key="1">
    <source>
        <dbReference type="Pfam" id="PF13468"/>
    </source>
</evidence>
<dbReference type="SUPFAM" id="SSF54593">
    <property type="entry name" value="Glyoxalase/Bleomycin resistance protein/Dihydroxybiphenyl dioxygenase"/>
    <property type="match status" value="1"/>
</dbReference>
<evidence type="ECO:0000313" key="3">
    <source>
        <dbReference type="Proteomes" id="UP000077875"/>
    </source>
</evidence>
<evidence type="ECO:0000313" key="2">
    <source>
        <dbReference type="EMBL" id="ANF58308.1"/>
    </source>
</evidence>
<dbReference type="InterPro" id="IPR025870">
    <property type="entry name" value="Glyoxalase-like_dom"/>
</dbReference>
<dbReference type="STRING" id="376489.A5892_13190"/>
<organism evidence="2 3">
    <name type="scientific">Halotalea alkalilenta</name>
    <dbReference type="NCBI Taxonomy" id="376489"/>
    <lineage>
        <taxon>Bacteria</taxon>
        <taxon>Pseudomonadati</taxon>
        <taxon>Pseudomonadota</taxon>
        <taxon>Gammaproteobacteria</taxon>
        <taxon>Oceanospirillales</taxon>
        <taxon>Halomonadaceae</taxon>
        <taxon>Halotalea</taxon>
    </lineage>
</organism>
<dbReference type="RefSeq" id="WP_064123200.1">
    <property type="nucleotide sequence ID" value="NZ_CP015243.1"/>
</dbReference>
<sequence length="261" mass="28351">MSAELDHLVINTRFDTDAAAELFAALGFTLTPRGYHSLGSINHLIVFEQGYLELIGLPSGTDRLRQEVLESPVGIDGLVLACDDPIATHERLVRQGFAAQPVQRFSRPVEVDGVEQEARFATVRLPGEFAAGRVYFCHHETPELVWRREWLGHANGVSGIARLTVVSAEPEESARRYARLGGFDGDFQLDIVDAQALVARFGVLAWMGVQPPERFAAISLRCADPSLLAQRASALGLAHGPTPAGVVVSIPAFATLLEFVQ</sequence>
<dbReference type="Gene3D" id="3.10.180.10">
    <property type="entry name" value="2,3-Dihydroxybiphenyl 1,2-Dioxygenase, domain 1"/>
    <property type="match status" value="1"/>
</dbReference>
<dbReference type="AlphaFoldDB" id="A0A172YGB8"/>
<dbReference type="KEGG" id="haa:A5892_13190"/>
<dbReference type="EMBL" id="CP015243">
    <property type="protein sequence ID" value="ANF58308.1"/>
    <property type="molecule type" value="Genomic_DNA"/>
</dbReference>
<proteinExistence type="predicted"/>